<dbReference type="KEGG" id="nio:NITINOP_2708"/>
<dbReference type="AlphaFoldDB" id="A0A0S4KWB9"/>
<accession>A0A0S4KWB9</accession>
<dbReference type="RefSeq" id="WP_158023409.1">
    <property type="nucleotide sequence ID" value="NZ_LN885086.1"/>
</dbReference>
<evidence type="ECO:0000313" key="2">
    <source>
        <dbReference type="Proteomes" id="UP000066284"/>
    </source>
</evidence>
<gene>
    <name evidence="1" type="ORF">NITINOP_2708</name>
</gene>
<sequence>MVLTGAGLLWSACNSSAPEPASADIPTTGLRLTIVRTATDLFLQRFNLTMKVTGPGGCSTTTELFPDTGYAGRRNVYLAAKGMVYVVGQYDARVIDSRDCRTTLSEFRHLDRNVVFVGSFDQNDERRWVYYSAAQRPELPFEKR</sequence>
<dbReference type="EMBL" id="LN885086">
    <property type="protein sequence ID" value="CUQ67680.1"/>
    <property type="molecule type" value="Genomic_DNA"/>
</dbReference>
<evidence type="ECO:0000313" key="1">
    <source>
        <dbReference type="EMBL" id="CUQ67680.1"/>
    </source>
</evidence>
<organism evidence="1 2">
    <name type="scientific">Candidatus Nitrospira inopinata</name>
    <dbReference type="NCBI Taxonomy" id="1715989"/>
    <lineage>
        <taxon>Bacteria</taxon>
        <taxon>Pseudomonadati</taxon>
        <taxon>Nitrospirota</taxon>
        <taxon>Nitrospiria</taxon>
        <taxon>Nitrospirales</taxon>
        <taxon>Nitrospiraceae</taxon>
        <taxon>Nitrospira</taxon>
    </lineage>
</organism>
<proteinExistence type="predicted"/>
<protein>
    <submittedName>
        <fullName evidence="1">Uncharacterized protein</fullName>
    </submittedName>
</protein>
<dbReference type="STRING" id="1715989.NITINOP_2708"/>
<keyword evidence="2" id="KW-1185">Reference proteome</keyword>
<dbReference type="Proteomes" id="UP000066284">
    <property type="component" value="Chromosome 1"/>
</dbReference>
<name>A0A0S4KWB9_9BACT</name>
<reference evidence="2" key="1">
    <citation type="submission" date="2015-09" db="EMBL/GenBank/DDBJ databases">
        <authorList>
            <person name="Daims H."/>
        </authorList>
    </citation>
    <scope>NUCLEOTIDE SEQUENCE [LARGE SCALE GENOMIC DNA]</scope>
</reference>
<dbReference type="OrthoDB" id="9793878at2"/>